<evidence type="ECO:0000256" key="5">
    <source>
        <dbReference type="ARBA" id="ARBA00022970"/>
    </source>
</evidence>
<comment type="similarity">
    <text evidence="2">Belongs to the sideroflexin family.</text>
</comment>
<dbReference type="AlphaFoldDB" id="A0A673BAZ8"/>
<feature type="transmembrane region" description="Helical" evidence="9">
    <location>
        <begin position="152"/>
        <end position="171"/>
    </location>
</feature>
<feature type="transmembrane region" description="Helical" evidence="9">
    <location>
        <begin position="212"/>
        <end position="230"/>
    </location>
</feature>
<dbReference type="GO" id="GO:0006865">
    <property type="term" value="P:amino acid transport"/>
    <property type="evidence" value="ECO:0007669"/>
    <property type="project" value="UniProtKB-KW"/>
</dbReference>
<reference evidence="10" key="1">
    <citation type="submission" date="2019-06" db="EMBL/GenBank/DDBJ databases">
        <authorList>
            <consortium name="Wellcome Sanger Institute Data Sharing"/>
        </authorList>
    </citation>
    <scope>NUCLEOTIDE SEQUENCE [LARGE SCALE GENOMIC DNA]</scope>
</reference>
<evidence type="ECO:0000313" key="10">
    <source>
        <dbReference type="Ensembl" id="ENSSORP00005037633.1"/>
    </source>
</evidence>
<keyword evidence="5" id="KW-0029">Amino-acid transport</keyword>
<name>A0A673BAZ8_9TELE</name>
<keyword evidence="3" id="KW-0813">Transport</keyword>
<feature type="transmembrane region" description="Helical" evidence="9">
    <location>
        <begin position="119"/>
        <end position="140"/>
    </location>
</feature>
<dbReference type="PANTHER" id="PTHR11153:SF3">
    <property type="entry name" value="SIDEROFLEXIN-4"/>
    <property type="match status" value="1"/>
</dbReference>
<gene>
    <name evidence="10" type="primary">LOC115434456</name>
</gene>
<proteinExistence type="inferred from homology"/>
<dbReference type="InterPro" id="IPR004686">
    <property type="entry name" value="Mtc"/>
</dbReference>
<organism evidence="10 11">
    <name type="scientific">Sphaeramia orbicularis</name>
    <name type="common">orbiculate cardinalfish</name>
    <dbReference type="NCBI Taxonomy" id="375764"/>
    <lineage>
        <taxon>Eukaryota</taxon>
        <taxon>Metazoa</taxon>
        <taxon>Chordata</taxon>
        <taxon>Craniata</taxon>
        <taxon>Vertebrata</taxon>
        <taxon>Euteleostomi</taxon>
        <taxon>Actinopterygii</taxon>
        <taxon>Neopterygii</taxon>
        <taxon>Teleostei</taxon>
        <taxon>Neoteleostei</taxon>
        <taxon>Acanthomorphata</taxon>
        <taxon>Gobiaria</taxon>
        <taxon>Kurtiformes</taxon>
        <taxon>Apogonoidei</taxon>
        <taxon>Apogonidae</taxon>
        <taxon>Apogoninae</taxon>
        <taxon>Sphaeramia</taxon>
    </lineage>
</organism>
<keyword evidence="7" id="KW-0496">Mitochondrion</keyword>
<protein>
    <submittedName>
        <fullName evidence="10">Sideroflexin 4</fullName>
    </submittedName>
</protein>
<sequence>MDPNLVFWKNEGQSFFSRFRIWFNILDPLSQLSTDVSIRSDFCCFQVSVHADSGAILPLLFRPPGRSLCPQVYASFLPFNSVKPALFYQFLLQSYNTGFNYANRNSSSEQKKRMSLNQLLLIAGTISYTTCAGALPQIIINRLHVKSVPVQTFCRSILPIPLAAVLAFFNVMTVRSQEPDNGIQVFDSNGNSVGFSKAAGEKAVRETAVSRAALMGTAAAVPNLLVLFLHRLRFVQRNVILAASVRPVSVTLILSLMIPVSFSLFPQLAAIKKEELEAELQAAAVDGHLLYHRGL</sequence>
<dbReference type="GO" id="GO:0005743">
    <property type="term" value="C:mitochondrial inner membrane"/>
    <property type="evidence" value="ECO:0007669"/>
    <property type="project" value="TreeGrafter"/>
</dbReference>
<comment type="subcellular location">
    <subcellularLocation>
        <location evidence="1">Mitochondrion membrane</location>
        <topology evidence="1">Multi-pass membrane protein</topology>
    </subcellularLocation>
</comment>
<evidence type="ECO:0000256" key="2">
    <source>
        <dbReference type="ARBA" id="ARBA00005974"/>
    </source>
</evidence>
<keyword evidence="4 9" id="KW-0812">Transmembrane</keyword>
<accession>A0A673BAZ8</accession>
<dbReference type="FunCoup" id="A0A673BAZ8">
    <property type="interactions" value="372"/>
</dbReference>
<feature type="transmembrane region" description="Helical" evidence="9">
    <location>
        <begin position="250"/>
        <end position="271"/>
    </location>
</feature>
<dbReference type="GO" id="GO:0015075">
    <property type="term" value="F:monoatomic ion transmembrane transporter activity"/>
    <property type="evidence" value="ECO:0007669"/>
    <property type="project" value="InterPro"/>
</dbReference>
<evidence type="ECO:0000256" key="6">
    <source>
        <dbReference type="ARBA" id="ARBA00022989"/>
    </source>
</evidence>
<reference evidence="10" key="3">
    <citation type="submission" date="2025-09" db="UniProtKB">
        <authorList>
            <consortium name="Ensembl"/>
        </authorList>
    </citation>
    <scope>IDENTIFICATION</scope>
</reference>
<evidence type="ECO:0000256" key="7">
    <source>
        <dbReference type="ARBA" id="ARBA00023128"/>
    </source>
</evidence>
<evidence type="ECO:0000256" key="8">
    <source>
        <dbReference type="ARBA" id="ARBA00023136"/>
    </source>
</evidence>
<evidence type="ECO:0000256" key="4">
    <source>
        <dbReference type="ARBA" id="ARBA00022692"/>
    </source>
</evidence>
<dbReference type="InParanoid" id="A0A673BAZ8"/>
<reference evidence="10" key="2">
    <citation type="submission" date="2025-08" db="UniProtKB">
        <authorList>
            <consortium name="Ensembl"/>
        </authorList>
    </citation>
    <scope>IDENTIFICATION</scope>
</reference>
<keyword evidence="6 9" id="KW-1133">Transmembrane helix</keyword>
<evidence type="ECO:0000313" key="11">
    <source>
        <dbReference type="Proteomes" id="UP000472271"/>
    </source>
</evidence>
<dbReference type="Ensembl" id="ENSSORT00005038615.1">
    <property type="protein sequence ID" value="ENSSORP00005037633.1"/>
    <property type="gene ID" value="ENSSORG00005017662.1"/>
</dbReference>
<dbReference type="PANTHER" id="PTHR11153">
    <property type="entry name" value="SIDEROFLEXIN"/>
    <property type="match status" value="1"/>
</dbReference>
<dbReference type="Pfam" id="PF03820">
    <property type="entry name" value="SFXNs"/>
    <property type="match status" value="1"/>
</dbReference>
<keyword evidence="8 9" id="KW-0472">Membrane</keyword>
<keyword evidence="11" id="KW-1185">Reference proteome</keyword>
<dbReference type="Proteomes" id="UP000472271">
    <property type="component" value="Chromosome 15"/>
</dbReference>
<dbReference type="GO" id="GO:1990542">
    <property type="term" value="P:mitochondrial transmembrane transport"/>
    <property type="evidence" value="ECO:0007669"/>
    <property type="project" value="TreeGrafter"/>
</dbReference>
<evidence type="ECO:0000256" key="1">
    <source>
        <dbReference type="ARBA" id="ARBA00004225"/>
    </source>
</evidence>
<evidence type="ECO:0000256" key="3">
    <source>
        <dbReference type="ARBA" id="ARBA00022448"/>
    </source>
</evidence>
<evidence type="ECO:0000256" key="9">
    <source>
        <dbReference type="SAM" id="Phobius"/>
    </source>
</evidence>